<dbReference type="AlphaFoldDB" id="A0A2C6AM82"/>
<gene>
    <name evidence="7" type="ORF">CBG59_04195</name>
</gene>
<keyword evidence="2" id="KW-1003">Cell membrane</keyword>
<organism evidence="7 8">
    <name type="scientific">Fusobacterium nucleatum subsp. polymorphum</name>
    <name type="common">Fusobacterium polymorphum</name>
    <dbReference type="NCBI Taxonomy" id="76857"/>
    <lineage>
        <taxon>Bacteria</taxon>
        <taxon>Fusobacteriati</taxon>
        <taxon>Fusobacteriota</taxon>
        <taxon>Fusobacteriia</taxon>
        <taxon>Fusobacteriales</taxon>
        <taxon>Fusobacteriaceae</taxon>
        <taxon>Fusobacterium</taxon>
    </lineage>
</organism>
<comment type="caution">
    <text evidence="7">The sequence shown here is derived from an EMBL/GenBank/DDBJ whole genome shotgun (WGS) entry which is preliminary data.</text>
</comment>
<dbReference type="PANTHER" id="PTHR43652:SF2">
    <property type="entry name" value="BASIC AMINO ACID ANTIPORTER YFCC-RELATED"/>
    <property type="match status" value="1"/>
</dbReference>
<feature type="transmembrane region" description="Helical" evidence="6">
    <location>
        <begin position="253"/>
        <end position="269"/>
    </location>
</feature>
<feature type="transmembrane region" description="Helical" evidence="6">
    <location>
        <begin position="281"/>
        <end position="300"/>
    </location>
</feature>
<evidence type="ECO:0000256" key="6">
    <source>
        <dbReference type="SAM" id="Phobius"/>
    </source>
</evidence>
<feature type="transmembrane region" description="Helical" evidence="6">
    <location>
        <begin position="154"/>
        <end position="174"/>
    </location>
</feature>
<keyword evidence="5 6" id="KW-0472">Membrane</keyword>
<keyword evidence="3 6" id="KW-0812">Transmembrane</keyword>
<dbReference type="RefSeq" id="WP_098994245.1">
    <property type="nucleotide sequence ID" value="NZ_CP084159.1"/>
</dbReference>
<evidence type="ECO:0000313" key="8">
    <source>
        <dbReference type="Proteomes" id="UP000221852"/>
    </source>
</evidence>
<feature type="transmembrane region" description="Helical" evidence="6">
    <location>
        <begin position="78"/>
        <end position="102"/>
    </location>
</feature>
<feature type="transmembrane region" description="Helical" evidence="6">
    <location>
        <begin position="411"/>
        <end position="433"/>
    </location>
</feature>
<evidence type="ECO:0000256" key="3">
    <source>
        <dbReference type="ARBA" id="ARBA00022692"/>
    </source>
</evidence>
<evidence type="ECO:0000256" key="5">
    <source>
        <dbReference type="ARBA" id="ARBA00023136"/>
    </source>
</evidence>
<evidence type="ECO:0000313" key="7">
    <source>
        <dbReference type="EMBL" id="PHI12990.1"/>
    </source>
</evidence>
<sequence length="463" mass="50361">MKKKFVFPNTYVIIILMMIVAVLLTWIIPSGEFERVKDEVSKQSIIIPGTFKYIENNPISFLQIPVYIMKGLAKASDIVFLVIIVGGAFNIIIETGMFQSFAGRLTKVFSNKEVLIIPAFSTIFALACTTMGVNTFIGFAPIAVIIARSIGYDAIVGVSMVALGGAIGFSTGTFNPFTTGVAQSIAGLPIFSGVGYRFICLVAFLIVTNIYIIWYAKKVKANPEASVVYEMEQENKKVEVSEKQHDKIEGRHYLVLLIVIACFVLLVYGSQNWKWKLQENAAMFLWMGVLSGFAYGFGPSKIAEEFTKGAKKLVYGALMIGMANGISLILADGKILDTTVQYLGGLLVVLPSHAQAAGMFLMQLLINGLITSGSGQAAATMPIMLPVADIIGMTKQTAVLAFNFGDGLSNYILPTSSALMGFIAMVGISYSNWMKFMWKLFLIWTVVGAVLVIVANSINYGPF</sequence>
<dbReference type="PANTHER" id="PTHR43652">
    <property type="entry name" value="BASIC AMINO ACID ANTIPORTER YFCC-RELATED"/>
    <property type="match status" value="1"/>
</dbReference>
<evidence type="ECO:0000256" key="2">
    <source>
        <dbReference type="ARBA" id="ARBA00022475"/>
    </source>
</evidence>
<feature type="transmembrane region" description="Helical" evidence="6">
    <location>
        <begin position="194"/>
        <end position="216"/>
    </location>
</feature>
<reference evidence="7 8" key="1">
    <citation type="submission" date="2017-06" db="EMBL/GenBank/DDBJ databases">
        <title>Draft genome sequence of Fusobacterium nucleatum subsp. polymorphum KCOM 1330 (=ChDC F330).</title>
        <authorList>
            <person name="Kook J.-K."/>
            <person name="Park S.-N."/>
            <person name="Lim Y.K."/>
            <person name="Roh H."/>
        </authorList>
    </citation>
    <scope>NUCLEOTIDE SEQUENCE [LARGE SCALE GENOMIC DNA]</scope>
    <source>
        <strain evidence="8">KCOM 1330 (ChDC F330)</strain>
    </source>
</reference>
<feature type="transmembrane region" description="Helical" evidence="6">
    <location>
        <begin position="342"/>
        <end position="362"/>
    </location>
</feature>
<dbReference type="InterPro" id="IPR018385">
    <property type="entry name" value="C4_dicarb_anaerob_car-like"/>
</dbReference>
<feature type="transmembrane region" description="Helical" evidence="6">
    <location>
        <begin position="6"/>
        <end position="28"/>
    </location>
</feature>
<name>A0A2C6AM82_FUSNP</name>
<feature type="transmembrane region" description="Helical" evidence="6">
    <location>
        <begin position="312"/>
        <end position="330"/>
    </location>
</feature>
<comment type="subcellular location">
    <subcellularLocation>
        <location evidence="1">Cell membrane</location>
        <topology evidence="1">Multi-pass membrane protein</topology>
    </subcellularLocation>
</comment>
<dbReference type="InterPro" id="IPR051679">
    <property type="entry name" value="DASS-Related_Transporters"/>
</dbReference>
<dbReference type="EMBL" id="NIRQ01000001">
    <property type="protein sequence ID" value="PHI12990.1"/>
    <property type="molecule type" value="Genomic_DNA"/>
</dbReference>
<feature type="transmembrane region" description="Helical" evidence="6">
    <location>
        <begin position="440"/>
        <end position="458"/>
    </location>
</feature>
<feature type="transmembrane region" description="Helical" evidence="6">
    <location>
        <begin position="114"/>
        <end position="147"/>
    </location>
</feature>
<keyword evidence="4 6" id="KW-1133">Transmembrane helix</keyword>
<dbReference type="Proteomes" id="UP000221852">
    <property type="component" value="Unassembled WGS sequence"/>
</dbReference>
<protein>
    <submittedName>
        <fullName evidence="7">C4-dicarboxylate ABC transporter</fullName>
    </submittedName>
</protein>
<proteinExistence type="predicted"/>
<evidence type="ECO:0000256" key="1">
    <source>
        <dbReference type="ARBA" id="ARBA00004651"/>
    </source>
</evidence>
<dbReference type="Pfam" id="PF03606">
    <property type="entry name" value="DcuC"/>
    <property type="match status" value="1"/>
</dbReference>
<accession>A0A2C6AM82</accession>
<dbReference type="GO" id="GO:0005886">
    <property type="term" value="C:plasma membrane"/>
    <property type="evidence" value="ECO:0007669"/>
    <property type="project" value="UniProtKB-SubCell"/>
</dbReference>
<evidence type="ECO:0000256" key="4">
    <source>
        <dbReference type="ARBA" id="ARBA00022989"/>
    </source>
</evidence>